<sequence length="122" mass="12989">AQSTTSQPCSSQPTSPQSPSPTPSTAEPATTSAAFTPTAPTTKTAIATQDSHGRSPPSLISVTLEATCMMAGLPSQQDSSSRQRTSRTSKMRFTYCVERTATRHLLPTVAASRPRKMDCWKS</sequence>
<keyword evidence="3" id="KW-1185">Reference proteome</keyword>
<organism evidence="2 3">
    <name type="scientific">Volvox reticuliferus</name>
    <dbReference type="NCBI Taxonomy" id="1737510"/>
    <lineage>
        <taxon>Eukaryota</taxon>
        <taxon>Viridiplantae</taxon>
        <taxon>Chlorophyta</taxon>
        <taxon>core chlorophytes</taxon>
        <taxon>Chlorophyceae</taxon>
        <taxon>CS clade</taxon>
        <taxon>Chlamydomonadales</taxon>
        <taxon>Volvocaceae</taxon>
        <taxon>Volvox</taxon>
    </lineage>
</organism>
<proteinExistence type="predicted"/>
<feature type="compositionally biased region" description="Low complexity" evidence="1">
    <location>
        <begin position="23"/>
        <end position="49"/>
    </location>
</feature>
<feature type="compositionally biased region" description="Low complexity" evidence="1">
    <location>
        <begin position="1"/>
        <end position="15"/>
    </location>
</feature>
<accession>A0A8J4CIG4</accession>
<dbReference type="AlphaFoldDB" id="A0A8J4CIG4"/>
<protein>
    <submittedName>
        <fullName evidence="2">Uncharacterized protein</fullName>
    </submittedName>
</protein>
<dbReference type="EMBL" id="BNCP01000027">
    <property type="protein sequence ID" value="GIL83694.1"/>
    <property type="molecule type" value="Genomic_DNA"/>
</dbReference>
<dbReference type="OrthoDB" id="540537at2759"/>
<feature type="region of interest" description="Disordered" evidence="1">
    <location>
        <begin position="1"/>
        <end position="58"/>
    </location>
</feature>
<evidence type="ECO:0000313" key="2">
    <source>
        <dbReference type="EMBL" id="GIL83694.1"/>
    </source>
</evidence>
<evidence type="ECO:0000256" key="1">
    <source>
        <dbReference type="SAM" id="MobiDB-lite"/>
    </source>
</evidence>
<name>A0A8J4CIG4_9CHLO</name>
<evidence type="ECO:0000313" key="3">
    <source>
        <dbReference type="Proteomes" id="UP000747110"/>
    </source>
</evidence>
<gene>
    <name evidence="2" type="ORF">Vretifemale_12433</name>
</gene>
<comment type="caution">
    <text evidence="2">The sequence shown here is derived from an EMBL/GenBank/DDBJ whole genome shotgun (WGS) entry which is preliminary data.</text>
</comment>
<feature type="non-terminal residue" evidence="2">
    <location>
        <position position="122"/>
    </location>
</feature>
<dbReference type="Proteomes" id="UP000747110">
    <property type="component" value="Unassembled WGS sequence"/>
</dbReference>
<reference evidence="2" key="1">
    <citation type="journal article" date="2021" name="Proc. Natl. Acad. Sci. U.S.A.">
        <title>Three genomes in the algal genus Volvox reveal the fate of a haploid sex-determining region after a transition to homothallism.</title>
        <authorList>
            <person name="Yamamoto K."/>
            <person name="Hamaji T."/>
            <person name="Kawai-Toyooka H."/>
            <person name="Matsuzaki R."/>
            <person name="Takahashi F."/>
            <person name="Nishimura Y."/>
            <person name="Kawachi M."/>
            <person name="Noguchi H."/>
            <person name="Minakuchi Y."/>
            <person name="Umen J.G."/>
            <person name="Toyoda A."/>
            <person name="Nozaki H."/>
        </authorList>
    </citation>
    <scope>NUCLEOTIDE SEQUENCE</scope>
    <source>
        <strain evidence="2">NIES-3786</strain>
    </source>
</reference>